<proteinExistence type="predicted"/>
<reference evidence="1 2" key="1">
    <citation type="submission" date="2021-03" db="EMBL/GenBank/DDBJ databases">
        <title>Whole genome shotgun sequence of Actinoplanes toevensis NBRC 105298.</title>
        <authorList>
            <person name="Komaki H."/>
            <person name="Tamura T."/>
        </authorList>
    </citation>
    <scope>NUCLEOTIDE SEQUENCE [LARGE SCALE GENOMIC DNA]</scope>
    <source>
        <strain evidence="1 2">NBRC 105298</strain>
    </source>
</reference>
<sequence length="70" mass="7382">MAQSPHSCGPICTCGGRSRAQQFIAADENGNATVIHTTAAVYLQVAARARTADGFESETTVTGWELTPEQ</sequence>
<evidence type="ECO:0000313" key="2">
    <source>
        <dbReference type="Proteomes" id="UP000677082"/>
    </source>
</evidence>
<organism evidence="1 2">
    <name type="scientific">Paractinoplanes toevensis</name>
    <dbReference type="NCBI Taxonomy" id="571911"/>
    <lineage>
        <taxon>Bacteria</taxon>
        <taxon>Bacillati</taxon>
        <taxon>Actinomycetota</taxon>
        <taxon>Actinomycetes</taxon>
        <taxon>Micromonosporales</taxon>
        <taxon>Micromonosporaceae</taxon>
        <taxon>Paractinoplanes</taxon>
    </lineage>
</organism>
<evidence type="ECO:0000313" key="1">
    <source>
        <dbReference type="EMBL" id="GIM91085.1"/>
    </source>
</evidence>
<name>A0A919W409_9ACTN</name>
<protein>
    <submittedName>
        <fullName evidence="1">Uncharacterized protein</fullName>
    </submittedName>
</protein>
<gene>
    <name evidence="1" type="ORF">Ato02nite_028780</name>
</gene>
<comment type="caution">
    <text evidence="1">The sequence shown here is derived from an EMBL/GenBank/DDBJ whole genome shotgun (WGS) entry which is preliminary data.</text>
</comment>
<keyword evidence="2" id="KW-1185">Reference proteome</keyword>
<dbReference type="AlphaFoldDB" id="A0A919W409"/>
<dbReference type="Proteomes" id="UP000677082">
    <property type="component" value="Unassembled WGS sequence"/>
</dbReference>
<accession>A0A919W409</accession>
<dbReference type="EMBL" id="BOQN01000039">
    <property type="protein sequence ID" value="GIM91085.1"/>
    <property type="molecule type" value="Genomic_DNA"/>
</dbReference>